<feature type="domain" description="Metalloprotease TldD/E central" evidence="7">
    <location>
        <begin position="108"/>
        <end position="212"/>
    </location>
</feature>
<protein>
    <submittedName>
        <fullName evidence="8">TldD/PmbA family protein</fullName>
    </submittedName>
</protein>
<dbReference type="Pfam" id="PF19290">
    <property type="entry name" value="PmbA_TldD_2nd"/>
    <property type="match status" value="1"/>
</dbReference>
<organism evidence="8">
    <name type="scientific">candidate division WOR-3 bacterium</name>
    <dbReference type="NCBI Taxonomy" id="2052148"/>
    <lineage>
        <taxon>Bacteria</taxon>
        <taxon>Bacteria division WOR-3</taxon>
    </lineage>
</organism>
<proteinExistence type="inferred from homology"/>
<accession>A0A7C4XTG2</accession>
<comment type="similarity">
    <text evidence="1">Belongs to the peptidase U62 family.</text>
</comment>
<name>A0A7C4XTG2_UNCW3</name>
<dbReference type="GO" id="GO:0005829">
    <property type="term" value="C:cytosol"/>
    <property type="evidence" value="ECO:0007669"/>
    <property type="project" value="TreeGrafter"/>
</dbReference>
<dbReference type="InterPro" id="IPR045570">
    <property type="entry name" value="Metalloprtase-TldD/E_cen_dom"/>
</dbReference>
<dbReference type="InterPro" id="IPR036059">
    <property type="entry name" value="TldD/PmbA_sf"/>
</dbReference>
<dbReference type="Gene3D" id="3.30.2290.10">
    <property type="entry name" value="PmbA/TldD superfamily"/>
    <property type="match status" value="1"/>
</dbReference>
<evidence type="ECO:0000256" key="3">
    <source>
        <dbReference type="ARBA" id="ARBA00022801"/>
    </source>
</evidence>
<dbReference type="InterPro" id="IPR002510">
    <property type="entry name" value="Metalloprtase-TldD/E_N"/>
</dbReference>
<feature type="domain" description="Metalloprotease TldD/E N-terminal" evidence="5">
    <location>
        <begin position="17"/>
        <end position="79"/>
    </location>
</feature>
<feature type="domain" description="Metalloprotease TldD/E C-terminal" evidence="6">
    <location>
        <begin position="222"/>
        <end position="453"/>
    </location>
</feature>
<evidence type="ECO:0000259" key="5">
    <source>
        <dbReference type="Pfam" id="PF01523"/>
    </source>
</evidence>
<evidence type="ECO:0000313" key="8">
    <source>
        <dbReference type="EMBL" id="HGV96839.1"/>
    </source>
</evidence>
<dbReference type="InterPro" id="IPR051463">
    <property type="entry name" value="Peptidase_U62_metallo"/>
</dbReference>
<comment type="caution">
    <text evidence="8">The sequence shown here is derived from an EMBL/GenBank/DDBJ whole genome shotgun (WGS) entry which is preliminary data.</text>
</comment>
<evidence type="ECO:0000256" key="1">
    <source>
        <dbReference type="ARBA" id="ARBA00005836"/>
    </source>
</evidence>
<evidence type="ECO:0000256" key="2">
    <source>
        <dbReference type="ARBA" id="ARBA00022670"/>
    </source>
</evidence>
<dbReference type="AlphaFoldDB" id="A0A7C4XTG2"/>
<reference evidence="8" key="1">
    <citation type="journal article" date="2020" name="mSystems">
        <title>Genome- and Community-Level Interaction Insights into Carbon Utilization and Element Cycling Functions of Hydrothermarchaeota in Hydrothermal Sediment.</title>
        <authorList>
            <person name="Zhou Z."/>
            <person name="Liu Y."/>
            <person name="Xu W."/>
            <person name="Pan J."/>
            <person name="Luo Z.H."/>
            <person name="Li M."/>
        </authorList>
    </citation>
    <scope>NUCLEOTIDE SEQUENCE [LARGE SCALE GENOMIC DNA]</scope>
    <source>
        <strain evidence="8">SpSt-774</strain>
    </source>
</reference>
<gene>
    <name evidence="8" type="ORF">ENV60_00880</name>
</gene>
<evidence type="ECO:0000259" key="6">
    <source>
        <dbReference type="Pfam" id="PF19289"/>
    </source>
</evidence>
<evidence type="ECO:0000259" key="7">
    <source>
        <dbReference type="Pfam" id="PF19290"/>
    </source>
</evidence>
<dbReference type="InterPro" id="IPR025502">
    <property type="entry name" value="TldD"/>
</dbReference>
<dbReference type="Pfam" id="PF01523">
    <property type="entry name" value="PmbA_TldD_1st"/>
    <property type="match status" value="1"/>
</dbReference>
<dbReference type="EMBL" id="DTGZ01000015">
    <property type="protein sequence ID" value="HGV96839.1"/>
    <property type="molecule type" value="Genomic_DNA"/>
</dbReference>
<dbReference type="PANTHER" id="PTHR30624">
    <property type="entry name" value="UNCHARACTERIZED PROTEIN TLDD AND PMBA"/>
    <property type="match status" value="1"/>
</dbReference>
<dbReference type="GO" id="GO:0006508">
    <property type="term" value="P:proteolysis"/>
    <property type="evidence" value="ECO:0007669"/>
    <property type="project" value="UniProtKB-KW"/>
</dbReference>
<keyword evidence="3" id="KW-0378">Hydrolase</keyword>
<sequence>MIERLKSFLSKLDGVYADIRYEIKTETKVVFSGKEITEISSCPTDGFVLRLLKNRSLSCVTFTEEKDFERALKMATKNAQAMAKNNRIPVDFARVKIVKDSFIPELNEDPERVSIEEKIELLRHYNKIPYESKTTIHTDFTYSEVIREKFFVNTEGSEIREKLVTTRIAGTITSSDGKIIQTVRAGIGGSNGFAILRNREDEFVRKTEIANELLKAKPVTGGVYNVILNQNLAGVFTHEAFGHFSEADLIENNPSMRRRMKIGARLGAEILNIIDDPTTPGQLGFYKYDDEGVPAQPVQLLKNGVLMGRLHSRRTARAFRELPNGHCVAEDYRYPPIIRMGTIYIQPADKKFEELIQILGDGLYLCDSMGGQTSGENFTFGAQFGYIVKNGKITEMIRDINISGNLSETLNNIGAIGNDLKLCEVGGCGKGQMNIRSCYGSPHILIKGVIVGGR</sequence>
<dbReference type="GO" id="GO:0008237">
    <property type="term" value="F:metallopeptidase activity"/>
    <property type="evidence" value="ECO:0007669"/>
    <property type="project" value="UniProtKB-KW"/>
</dbReference>
<evidence type="ECO:0000256" key="4">
    <source>
        <dbReference type="ARBA" id="ARBA00023049"/>
    </source>
</evidence>
<dbReference type="InterPro" id="IPR035068">
    <property type="entry name" value="TldD/PmbA_N"/>
</dbReference>
<dbReference type="InterPro" id="IPR045569">
    <property type="entry name" value="Metalloprtase-TldD/E_C"/>
</dbReference>
<dbReference type="PIRSF" id="PIRSF004919">
    <property type="entry name" value="TldD"/>
    <property type="match status" value="1"/>
</dbReference>
<dbReference type="PANTHER" id="PTHR30624:SF0">
    <property type="entry name" value="METALLOPROTEASE SLR0863"/>
    <property type="match status" value="1"/>
</dbReference>
<keyword evidence="2" id="KW-0645">Protease</keyword>
<dbReference type="SUPFAM" id="SSF111283">
    <property type="entry name" value="Putative modulator of DNA gyrase, PmbA/TldD"/>
    <property type="match status" value="1"/>
</dbReference>
<keyword evidence="4" id="KW-0482">Metalloprotease</keyword>
<dbReference type="Pfam" id="PF19289">
    <property type="entry name" value="PmbA_TldD_3rd"/>
    <property type="match status" value="1"/>
</dbReference>